<feature type="compositionally biased region" description="Polar residues" evidence="1">
    <location>
        <begin position="90"/>
        <end position="99"/>
    </location>
</feature>
<reference evidence="2 3" key="1">
    <citation type="submission" date="2024-09" db="EMBL/GenBank/DDBJ databases">
        <title>Genome sequencing and assembly of Phytophthora oleae, isolate VK10A, causative agent of rot of olive drupes.</title>
        <authorList>
            <person name="Conti Taguali S."/>
            <person name="Riolo M."/>
            <person name="La Spada F."/>
            <person name="Cacciola S.O."/>
            <person name="Dionisio G."/>
        </authorList>
    </citation>
    <scope>NUCLEOTIDE SEQUENCE [LARGE SCALE GENOMIC DNA]</scope>
    <source>
        <strain evidence="2 3">VK10A</strain>
    </source>
</reference>
<evidence type="ECO:0000313" key="3">
    <source>
        <dbReference type="Proteomes" id="UP001632037"/>
    </source>
</evidence>
<keyword evidence="3" id="KW-1185">Reference proteome</keyword>
<dbReference type="EMBL" id="JBIMZQ010000057">
    <property type="protein sequence ID" value="KAL3658087.1"/>
    <property type="molecule type" value="Genomic_DNA"/>
</dbReference>
<sequence length="150" mass="16041">MPCGATRTVRATRCRLPHHRYLKFRNTIHTSQSNLSPYGTEQDAADADKEDKRRGVADATASSGQAPTGGGRVAVAERLLAQEDLRQSESCDASSSSVMESGGEDGTATTAPTRAPRRARNAALSCCYKCRQVNTVAQSQEAAEGAVQRR</sequence>
<feature type="region of interest" description="Disordered" evidence="1">
    <location>
        <begin position="31"/>
        <end position="118"/>
    </location>
</feature>
<protein>
    <submittedName>
        <fullName evidence="2">Uncharacterized protein</fullName>
    </submittedName>
</protein>
<proteinExistence type="predicted"/>
<evidence type="ECO:0000256" key="1">
    <source>
        <dbReference type="SAM" id="MobiDB-lite"/>
    </source>
</evidence>
<organism evidence="2 3">
    <name type="scientific">Phytophthora oleae</name>
    <dbReference type="NCBI Taxonomy" id="2107226"/>
    <lineage>
        <taxon>Eukaryota</taxon>
        <taxon>Sar</taxon>
        <taxon>Stramenopiles</taxon>
        <taxon>Oomycota</taxon>
        <taxon>Peronosporomycetes</taxon>
        <taxon>Peronosporales</taxon>
        <taxon>Peronosporaceae</taxon>
        <taxon>Phytophthora</taxon>
    </lineage>
</organism>
<evidence type="ECO:0000313" key="2">
    <source>
        <dbReference type="EMBL" id="KAL3658087.1"/>
    </source>
</evidence>
<accession>A0ABD3EWL1</accession>
<gene>
    <name evidence="2" type="ORF">V7S43_016930</name>
</gene>
<dbReference type="Proteomes" id="UP001632037">
    <property type="component" value="Unassembled WGS sequence"/>
</dbReference>
<dbReference type="AlphaFoldDB" id="A0ABD3EWL1"/>
<name>A0ABD3EWL1_9STRA</name>
<feature type="compositionally biased region" description="Basic and acidic residues" evidence="1">
    <location>
        <begin position="80"/>
        <end position="89"/>
    </location>
</feature>
<comment type="caution">
    <text evidence="2">The sequence shown here is derived from an EMBL/GenBank/DDBJ whole genome shotgun (WGS) entry which is preliminary data.</text>
</comment>
<feature type="compositionally biased region" description="Basic and acidic residues" evidence="1">
    <location>
        <begin position="46"/>
        <end position="56"/>
    </location>
</feature>